<evidence type="ECO:0000259" key="8">
    <source>
        <dbReference type="Pfam" id="PF00082"/>
    </source>
</evidence>
<evidence type="ECO:0000256" key="1">
    <source>
        <dbReference type="ARBA" id="ARBA00011073"/>
    </source>
</evidence>
<evidence type="ECO:0000256" key="3">
    <source>
        <dbReference type="ARBA" id="ARBA00022729"/>
    </source>
</evidence>
<keyword evidence="5" id="KW-0720">Serine protease</keyword>
<evidence type="ECO:0000259" key="9">
    <source>
        <dbReference type="Pfam" id="PF05922"/>
    </source>
</evidence>
<organism evidence="10">
    <name type="scientific">Sesamum radiatum</name>
    <name type="common">Black benniseed</name>
    <dbReference type="NCBI Taxonomy" id="300843"/>
    <lineage>
        <taxon>Eukaryota</taxon>
        <taxon>Viridiplantae</taxon>
        <taxon>Streptophyta</taxon>
        <taxon>Embryophyta</taxon>
        <taxon>Tracheophyta</taxon>
        <taxon>Spermatophyta</taxon>
        <taxon>Magnoliopsida</taxon>
        <taxon>eudicotyledons</taxon>
        <taxon>Gunneridae</taxon>
        <taxon>Pentapetalae</taxon>
        <taxon>asterids</taxon>
        <taxon>lamiids</taxon>
        <taxon>Lamiales</taxon>
        <taxon>Pedaliaceae</taxon>
        <taxon>Sesamum</taxon>
    </lineage>
</organism>
<dbReference type="EMBL" id="JACGWJ010000026">
    <property type="protein sequence ID" value="KAL0312681.1"/>
    <property type="molecule type" value="Genomic_DNA"/>
</dbReference>
<dbReference type="SUPFAM" id="SSF52743">
    <property type="entry name" value="Subtilisin-like"/>
    <property type="match status" value="1"/>
</dbReference>
<comment type="caution">
    <text evidence="10">The sequence shown here is derived from an EMBL/GenBank/DDBJ whole genome shotgun (WGS) entry which is preliminary data.</text>
</comment>
<evidence type="ECO:0000256" key="4">
    <source>
        <dbReference type="ARBA" id="ARBA00022801"/>
    </source>
</evidence>
<feature type="domain" description="Inhibitor I9" evidence="9">
    <location>
        <begin position="30"/>
        <end position="106"/>
    </location>
</feature>
<reference evidence="10" key="2">
    <citation type="journal article" date="2024" name="Plant">
        <title>Genomic evolution and insights into agronomic trait innovations of Sesamum species.</title>
        <authorList>
            <person name="Miao H."/>
            <person name="Wang L."/>
            <person name="Qu L."/>
            <person name="Liu H."/>
            <person name="Sun Y."/>
            <person name="Le M."/>
            <person name="Wang Q."/>
            <person name="Wei S."/>
            <person name="Zheng Y."/>
            <person name="Lin W."/>
            <person name="Duan Y."/>
            <person name="Cao H."/>
            <person name="Xiong S."/>
            <person name="Wang X."/>
            <person name="Wei L."/>
            <person name="Li C."/>
            <person name="Ma Q."/>
            <person name="Ju M."/>
            <person name="Zhao R."/>
            <person name="Li G."/>
            <person name="Mu C."/>
            <person name="Tian Q."/>
            <person name="Mei H."/>
            <person name="Zhang T."/>
            <person name="Gao T."/>
            <person name="Zhang H."/>
        </authorList>
    </citation>
    <scope>NUCLEOTIDE SEQUENCE</scope>
    <source>
        <strain evidence="10">G02</strain>
    </source>
</reference>
<dbReference type="InterPro" id="IPR037045">
    <property type="entry name" value="S8pro/Inhibitor_I9_sf"/>
</dbReference>
<evidence type="ECO:0000256" key="2">
    <source>
        <dbReference type="ARBA" id="ARBA00022670"/>
    </source>
</evidence>
<protein>
    <submittedName>
        <fullName evidence="10">Cucumisin</fullName>
    </submittedName>
</protein>
<evidence type="ECO:0000256" key="6">
    <source>
        <dbReference type="PROSITE-ProRule" id="PRU01240"/>
    </source>
</evidence>
<dbReference type="FunFam" id="3.30.70.80:FF:000002">
    <property type="entry name" value="Subtilisin-like protease SBT5.3"/>
    <property type="match status" value="1"/>
</dbReference>
<dbReference type="AlphaFoldDB" id="A0AAW2L359"/>
<dbReference type="PROSITE" id="PS51892">
    <property type="entry name" value="SUBTILASE"/>
    <property type="match status" value="1"/>
</dbReference>
<name>A0AAW2L359_SESRA</name>
<feature type="signal peptide" evidence="7">
    <location>
        <begin position="1"/>
        <end position="24"/>
    </location>
</feature>
<dbReference type="Pfam" id="PF05922">
    <property type="entry name" value="Inhibitor_I9"/>
    <property type="match status" value="1"/>
</dbReference>
<evidence type="ECO:0000256" key="5">
    <source>
        <dbReference type="ARBA" id="ARBA00022825"/>
    </source>
</evidence>
<dbReference type="Pfam" id="PF00082">
    <property type="entry name" value="Peptidase_S8"/>
    <property type="match status" value="1"/>
</dbReference>
<sequence>MAKAGIFSLLYPLLLSALVLNCHCQERKLHVVYMGGRPQEDVSVASKHHAMLHTVLGSASAAKDSLVHSYGRTFNGFAAKLTQEEAARISEMEGVISVNPNRIFKHHTTRSWDFMNLTTDKVGASGIRCHYWPPRHRSLARASKFQRLRLWPSASQMEGHEGHGTHTASTASGVEVEASYFGLAKGIARGGVPKSRIAVYKVCWAFGCSSADILKAFDDAIADGVDIISVSLGLA</sequence>
<keyword evidence="4" id="KW-0378">Hydrolase</keyword>
<keyword evidence="2" id="KW-0645">Protease</keyword>
<evidence type="ECO:0000313" key="10">
    <source>
        <dbReference type="EMBL" id="KAL0312681.1"/>
    </source>
</evidence>
<gene>
    <name evidence="10" type="ORF">Sradi_5667400</name>
</gene>
<dbReference type="InterPro" id="IPR045051">
    <property type="entry name" value="SBT"/>
</dbReference>
<evidence type="ECO:0000256" key="7">
    <source>
        <dbReference type="SAM" id="SignalP"/>
    </source>
</evidence>
<dbReference type="InterPro" id="IPR036852">
    <property type="entry name" value="Peptidase_S8/S53_dom_sf"/>
</dbReference>
<dbReference type="Gene3D" id="3.30.70.80">
    <property type="entry name" value="Peptidase S8 propeptide/proteinase inhibitor I9"/>
    <property type="match status" value="1"/>
</dbReference>
<dbReference type="GO" id="GO:0006508">
    <property type="term" value="P:proteolysis"/>
    <property type="evidence" value="ECO:0007669"/>
    <property type="project" value="UniProtKB-KW"/>
</dbReference>
<dbReference type="Gene3D" id="3.40.50.200">
    <property type="entry name" value="Peptidase S8/S53 domain"/>
    <property type="match status" value="1"/>
</dbReference>
<dbReference type="InterPro" id="IPR000209">
    <property type="entry name" value="Peptidase_S8/S53_dom"/>
</dbReference>
<dbReference type="GO" id="GO:0004252">
    <property type="term" value="F:serine-type endopeptidase activity"/>
    <property type="evidence" value="ECO:0007669"/>
    <property type="project" value="InterPro"/>
</dbReference>
<keyword evidence="3 7" id="KW-0732">Signal</keyword>
<feature type="chain" id="PRO_5043811329" evidence="7">
    <location>
        <begin position="25"/>
        <end position="235"/>
    </location>
</feature>
<feature type="domain" description="Peptidase S8/S53" evidence="8">
    <location>
        <begin position="155"/>
        <end position="233"/>
    </location>
</feature>
<comment type="similarity">
    <text evidence="1 6">Belongs to the peptidase S8 family.</text>
</comment>
<reference evidence="10" key="1">
    <citation type="submission" date="2020-06" db="EMBL/GenBank/DDBJ databases">
        <authorList>
            <person name="Li T."/>
            <person name="Hu X."/>
            <person name="Zhang T."/>
            <person name="Song X."/>
            <person name="Zhang H."/>
            <person name="Dai N."/>
            <person name="Sheng W."/>
            <person name="Hou X."/>
            <person name="Wei L."/>
        </authorList>
    </citation>
    <scope>NUCLEOTIDE SEQUENCE</scope>
    <source>
        <strain evidence="10">G02</strain>
        <tissue evidence="10">Leaf</tissue>
    </source>
</reference>
<accession>A0AAW2L359</accession>
<proteinExistence type="inferred from homology"/>
<dbReference type="InterPro" id="IPR010259">
    <property type="entry name" value="S8pro/Inhibitor_I9"/>
</dbReference>
<dbReference type="PANTHER" id="PTHR10795">
    <property type="entry name" value="PROPROTEIN CONVERTASE SUBTILISIN/KEXIN"/>
    <property type="match status" value="1"/>
</dbReference>
<comment type="caution">
    <text evidence="6">Lacks conserved residue(s) required for the propagation of feature annotation.</text>
</comment>